<reference evidence="3 4" key="1">
    <citation type="journal article" date="2012" name="Proc. Natl. Acad. Sci. U.S.A.">
        <title>Comparative genomics of Ceriporiopsis subvermispora and Phanerochaete chrysosporium provide insight into selective ligninolysis.</title>
        <authorList>
            <person name="Fernandez-Fueyo E."/>
            <person name="Ruiz-Duenas F.J."/>
            <person name="Ferreira P."/>
            <person name="Floudas D."/>
            <person name="Hibbett D.S."/>
            <person name="Canessa P."/>
            <person name="Larrondo L.F."/>
            <person name="James T.Y."/>
            <person name="Seelenfreund D."/>
            <person name="Lobos S."/>
            <person name="Polanco R."/>
            <person name="Tello M."/>
            <person name="Honda Y."/>
            <person name="Watanabe T."/>
            <person name="Watanabe T."/>
            <person name="Ryu J.S."/>
            <person name="Kubicek C.P."/>
            <person name="Schmoll M."/>
            <person name="Gaskell J."/>
            <person name="Hammel K.E."/>
            <person name="St John F.J."/>
            <person name="Vanden Wymelenberg A."/>
            <person name="Sabat G."/>
            <person name="Splinter BonDurant S."/>
            <person name="Syed K."/>
            <person name="Yadav J.S."/>
            <person name="Doddapaneni H."/>
            <person name="Subramanian V."/>
            <person name="Lavin J.L."/>
            <person name="Oguiza J.A."/>
            <person name="Perez G."/>
            <person name="Pisabarro A.G."/>
            <person name="Ramirez L."/>
            <person name="Santoyo F."/>
            <person name="Master E."/>
            <person name="Coutinho P.M."/>
            <person name="Henrissat B."/>
            <person name="Lombard V."/>
            <person name="Magnuson J.K."/>
            <person name="Kuees U."/>
            <person name="Hori C."/>
            <person name="Igarashi K."/>
            <person name="Samejima M."/>
            <person name="Held B.W."/>
            <person name="Barry K.W."/>
            <person name="LaButti K.M."/>
            <person name="Lapidus A."/>
            <person name="Lindquist E.A."/>
            <person name="Lucas S.M."/>
            <person name="Riley R."/>
            <person name="Salamov A.A."/>
            <person name="Hoffmeister D."/>
            <person name="Schwenk D."/>
            <person name="Hadar Y."/>
            <person name="Yarden O."/>
            <person name="de Vries R.P."/>
            <person name="Wiebenga A."/>
            <person name="Stenlid J."/>
            <person name="Eastwood D."/>
            <person name="Grigoriev I.V."/>
            <person name="Berka R.M."/>
            <person name="Blanchette R.A."/>
            <person name="Kersten P."/>
            <person name="Martinez A.T."/>
            <person name="Vicuna R."/>
            <person name="Cullen D."/>
        </authorList>
    </citation>
    <scope>NUCLEOTIDE SEQUENCE [LARGE SCALE GENOMIC DNA]</scope>
    <source>
        <strain evidence="3 4">B</strain>
    </source>
</reference>
<evidence type="ECO:0000313" key="3">
    <source>
        <dbReference type="EMBL" id="EMD31895.1"/>
    </source>
</evidence>
<protein>
    <submittedName>
        <fullName evidence="3">Uncharacterized protein</fullName>
    </submittedName>
</protein>
<gene>
    <name evidence="3" type="ORF">CERSUDRAFT_77756</name>
</gene>
<keyword evidence="4" id="KW-1185">Reference proteome</keyword>
<evidence type="ECO:0000256" key="2">
    <source>
        <dbReference type="SAM" id="Phobius"/>
    </source>
</evidence>
<name>M2QII6_CERS8</name>
<keyword evidence="2" id="KW-0812">Transmembrane</keyword>
<proteinExistence type="predicted"/>
<evidence type="ECO:0000313" key="4">
    <source>
        <dbReference type="Proteomes" id="UP000016930"/>
    </source>
</evidence>
<evidence type="ECO:0000256" key="1">
    <source>
        <dbReference type="SAM" id="MobiDB-lite"/>
    </source>
</evidence>
<keyword evidence="2" id="KW-0472">Membrane</keyword>
<sequence>MYIVRGLRRAMGRRKMEVQSTLATALALASMASRSSATTAFTKIPIFLVVIFYICAWVFITFYIAYITAGRKKLSTSVSKRIHPASVKPPRALPPSVSNGGLAAVVTTSFSEAMLCLNSATEQRDVLRGNVIPSGTQHEESCGWRETWSGLTRRLLLDGSRACEGWWLMSVTAYTELRYHLGRKYHACDLPVCVVADARHVSILWMIHKPSDLILACSGHYYYTSWLLDLREHALFSASAVFQLATYASIEPSTTLLTWPIDPPTYKNFRRVFDYMQHPCHSKTKFGAGRSSPQTPIIPQIKCNASIRIFPTPNAILLQLTTFYPDLTRNRHCFVKCPFPAGTGSDEQCRFSGDYEDYPEHVWQCHQNGFTWPMCGDNSDTNHIEPQCNRILGIDDIPGETIRLSSIIHEYLKSEHRDLDASPSGLVRCPCKKPGQMFMATMQRQSLPRHIAAQMLQMLQVVLPPGFNASPRNKVQGRGSLGRSLR</sequence>
<dbReference type="Proteomes" id="UP000016930">
    <property type="component" value="Unassembled WGS sequence"/>
</dbReference>
<keyword evidence="2" id="KW-1133">Transmembrane helix</keyword>
<organism evidence="3 4">
    <name type="scientific">Ceriporiopsis subvermispora (strain B)</name>
    <name type="common">White-rot fungus</name>
    <name type="synonym">Gelatoporia subvermispora</name>
    <dbReference type="NCBI Taxonomy" id="914234"/>
    <lineage>
        <taxon>Eukaryota</taxon>
        <taxon>Fungi</taxon>
        <taxon>Dikarya</taxon>
        <taxon>Basidiomycota</taxon>
        <taxon>Agaricomycotina</taxon>
        <taxon>Agaricomycetes</taxon>
        <taxon>Polyporales</taxon>
        <taxon>Gelatoporiaceae</taxon>
        <taxon>Gelatoporia</taxon>
    </lineage>
</organism>
<dbReference type="EMBL" id="KB445814">
    <property type="protein sequence ID" value="EMD31895.1"/>
    <property type="molecule type" value="Genomic_DNA"/>
</dbReference>
<feature type="transmembrane region" description="Helical" evidence="2">
    <location>
        <begin position="47"/>
        <end position="67"/>
    </location>
</feature>
<feature type="region of interest" description="Disordered" evidence="1">
    <location>
        <begin position="467"/>
        <end position="486"/>
    </location>
</feature>
<dbReference type="AlphaFoldDB" id="M2QII6"/>
<dbReference type="HOGENOM" id="CLU_561389_0_0_1"/>
<accession>M2QII6</accession>